<evidence type="ECO:0000313" key="2">
    <source>
        <dbReference type="Proteomes" id="UP000030671"/>
    </source>
</evidence>
<gene>
    <name evidence="1" type="ORF">HETIRDRAFT_118030</name>
</gene>
<dbReference type="AlphaFoldDB" id="W4K701"/>
<dbReference type="eggNOG" id="ENOG502RCIT">
    <property type="taxonomic scope" value="Eukaryota"/>
</dbReference>
<keyword evidence="2" id="KW-1185">Reference proteome</keyword>
<dbReference type="EMBL" id="KI925458">
    <property type="protein sequence ID" value="ETW81529.1"/>
    <property type="molecule type" value="Genomic_DNA"/>
</dbReference>
<name>W4K701_HETIT</name>
<evidence type="ECO:0008006" key="3">
    <source>
        <dbReference type="Google" id="ProtNLM"/>
    </source>
</evidence>
<organism evidence="1 2">
    <name type="scientific">Heterobasidion irregulare (strain TC 32-1)</name>
    <dbReference type="NCBI Taxonomy" id="747525"/>
    <lineage>
        <taxon>Eukaryota</taxon>
        <taxon>Fungi</taxon>
        <taxon>Dikarya</taxon>
        <taxon>Basidiomycota</taxon>
        <taxon>Agaricomycotina</taxon>
        <taxon>Agaricomycetes</taxon>
        <taxon>Russulales</taxon>
        <taxon>Bondarzewiaceae</taxon>
        <taxon>Heterobasidion</taxon>
        <taxon>Heterobasidion annosum species complex</taxon>
    </lineage>
</organism>
<protein>
    <recommendedName>
        <fullName evidence="3">Arrestin-like N-terminal domain-containing protein</fullName>
    </recommendedName>
</protein>
<dbReference type="Proteomes" id="UP000030671">
    <property type="component" value="Unassembled WGS sequence"/>
</dbReference>
<dbReference type="STRING" id="747525.W4K701"/>
<reference evidence="1 2" key="1">
    <citation type="journal article" date="2012" name="New Phytol.">
        <title>Insight into trade-off between wood decay and parasitism from the genome of a fungal forest pathogen.</title>
        <authorList>
            <person name="Olson A."/>
            <person name="Aerts A."/>
            <person name="Asiegbu F."/>
            <person name="Belbahri L."/>
            <person name="Bouzid O."/>
            <person name="Broberg A."/>
            <person name="Canback B."/>
            <person name="Coutinho P.M."/>
            <person name="Cullen D."/>
            <person name="Dalman K."/>
            <person name="Deflorio G."/>
            <person name="van Diepen L.T."/>
            <person name="Dunand C."/>
            <person name="Duplessis S."/>
            <person name="Durling M."/>
            <person name="Gonthier P."/>
            <person name="Grimwood J."/>
            <person name="Fossdal C.G."/>
            <person name="Hansson D."/>
            <person name="Henrissat B."/>
            <person name="Hietala A."/>
            <person name="Himmelstrand K."/>
            <person name="Hoffmeister D."/>
            <person name="Hogberg N."/>
            <person name="James T.Y."/>
            <person name="Karlsson M."/>
            <person name="Kohler A."/>
            <person name="Kues U."/>
            <person name="Lee Y.H."/>
            <person name="Lin Y.C."/>
            <person name="Lind M."/>
            <person name="Lindquist E."/>
            <person name="Lombard V."/>
            <person name="Lucas S."/>
            <person name="Lunden K."/>
            <person name="Morin E."/>
            <person name="Murat C."/>
            <person name="Park J."/>
            <person name="Raffaello T."/>
            <person name="Rouze P."/>
            <person name="Salamov A."/>
            <person name="Schmutz J."/>
            <person name="Solheim H."/>
            <person name="Stahlberg J."/>
            <person name="Velez H."/>
            <person name="de Vries R.P."/>
            <person name="Wiebenga A."/>
            <person name="Woodward S."/>
            <person name="Yakovlev I."/>
            <person name="Garbelotto M."/>
            <person name="Martin F."/>
            <person name="Grigoriev I.V."/>
            <person name="Stenlid J."/>
        </authorList>
    </citation>
    <scope>NUCLEOTIDE SEQUENCE [LARGE SCALE GENOMIC DNA]</scope>
    <source>
        <strain evidence="1 2">TC 32-1</strain>
    </source>
</reference>
<dbReference type="InParanoid" id="W4K701"/>
<dbReference type="OrthoDB" id="3252135at2759"/>
<dbReference type="HOGENOM" id="CLU_047582_0_0_1"/>
<evidence type="ECO:0000313" key="1">
    <source>
        <dbReference type="EMBL" id="ETW81529.1"/>
    </source>
</evidence>
<dbReference type="GeneID" id="20666574"/>
<sequence length="443" mass="47866">MAHPYAHNAISDISGISVSEYPAYPYHRVPLHSTKLPPGPESDDSSASQQPLLADAYTRHFVKQDGLITLILAGHKGGDQVPLYTGGSLVDGLVTLSKASGITSITVKLEGSIKVKETASEGPASTVLVSDTLYSWDQMLHAGHAPSEFSFRGKLPVYYLDGRKRGLSLLPPSYDARMSALLGFRVAVQYEFVVSVTRTRDLPLLWKKTARLRVPFVYRVLTRPAAAGPFPSVPTLAPKHPRTLFTDVILSRKAGAPPMEVQIYLPKSQISPLTDAIPFRISLRAPDACLAPFLAFSSPLTSFHPLSPPPSVASLVARRGVPTRAPLRVTLERYTTADTRATGVVVLGKRRARITSRAVLADGLLHRGEQGRGWVSWWGDVGVPPTVDCGGFEASRLTVEDVLVVTIEPHGVDTHVLPFRRGVPVQLTTSSAKTASAIKVAEK</sequence>
<accession>W4K701</accession>
<dbReference type="RefSeq" id="XP_009546166.1">
    <property type="nucleotide sequence ID" value="XM_009547871.1"/>
</dbReference>
<dbReference type="KEGG" id="hir:HETIRDRAFT_118030"/>
<proteinExistence type="predicted"/>